<name>A0ABX7G487_9GAMM</name>
<proteinExistence type="predicted"/>
<protein>
    <recommendedName>
        <fullName evidence="3">RiboL-PSP-HEPN domain-containing protein</fullName>
    </recommendedName>
</protein>
<keyword evidence="2" id="KW-1185">Reference proteome</keyword>
<dbReference type="EMBL" id="CP069213">
    <property type="protein sequence ID" value="QRH02130.1"/>
    <property type="molecule type" value="Genomic_DNA"/>
</dbReference>
<evidence type="ECO:0008006" key="3">
    <source>
        <dbReference type="Google" id="ProtNLM"/>
    </source>
</evidence>
<dbReference type="Proteomes" id="UP000596252">
    <property type="component" value="Chromosome"/>
</dbReference>
<sequence>MGILICTYLSIHHAKSAAHFSRLAARIDNSDCLTSRSEIGTHVGASILSAVAFLEATINELFAEAEKDANNWLGNISEKSKRLIKTLSEIEAVDRSSILDKYDIFLVSAGFEPISRGSAESQNAKALISLRNNITHYKASWLDSGSKDLMRKGSSYQGDYWVNLNRLVFGKDHNGKPHKWDQKEYAQWACKTSFEFVEAIFKIIGSKSNIDHVKSDLLLS</sequence>
<reference evidence="1 2" key="1">
    <citation type="journal article" date="2012" name="Antonie Van Leeuwenhoek">
        <title>Shewanella litorisediminis sp. nov., a gammaproteobacterium isolated from a tidal flat sediment.</title>
        <authorList>
            <person name="Lee M.H."/>
            <person name="Yoon J.H."/>
        </authorList>
    </citation>
    <scope>NUCLEOTIDE SEQUENCE [LARGE SCALE GENOMIC DNA]</scope>
    <source>
        <strain evidence="1 2">SMK1-12</strain>
    </source>
</reference>
<dbReference type="RefSeq" id="WP_203325757.1">
    <property type="nucleotide sequence ID" value="NZ_CP069213.1"/>
</dbReference>
<evidence type="ECO:0000313" key="2">
    <source>
        <dbReference type="Proteomes" id="UP000596252"/>
    </source>
</evidence>
<accession>A0ABX7G487</accession>
<evidence type="ECO:0000313" key="1">
    <source>
        <dbReference type="EMBL" id="QRH02130.1"/>
    </source>
</evidence>
<organism evidence="1 2">
    <name type="scientific">Shewanella litorisediminis</name>
    <dbReference type="NCBI Taxonomy" id="1173586"/>
    <lineage>
        <taxon>Bacteria</taxon>
        <taxon>Pseudomonadati</taxon>
        <taxon>Pseudomonadota</taxon>
        <taxon>Gammaproteobacteria</taxon>
        <taxon>Alteromonadales</taxon>
        <taxon>Shewanellaceae</taxon>
        <taxon>Shewanella</taxon>
    </lineage>
</organism>
<gene>
    <name evidence="1" type="ORF">JQC75_01475</name>
</gene>